<accession>A0A2J6RAK2</accession>
<evidence type="ECO:0000313" key="1">
    <source>
        <dbReference type="EMBL" id="PMD35548.1"/>
    </source>
</evidence>
<dbReference type="AlphaFoldDB" id="A0A2J6RAK2"/>
<gene>
    <name evidence="1" type="ORF">L207DRAFT_516497</name>
</gene>
<protein>
    <submittedName>
        <fullName evidence="1">Uncharacterized protein</fullName>
    </submittedName>
</protein>
<keyword evidence="2" id="KW-1185">Reference proteome</keyword>
<evidence type="ECO:0000313" key="2">
    <source>
        <dbReference type="Proteomes" id="UP000235786"/>
    </source>
</evidence>
<organism evidence="1 2">
    <name type="scientific">Hyaloscypha variabilis (strain UAMH 11265 / GT02V1 / F)</name>
    <name type="common">Meliniomyces variabilis</name>
    <dbReference type="NCBI Taxonomy" id="1149755"/>
    <lineage>
        <taxon>Eukaryota</taxon>
        <taxon>Fungi</taxon>
        <taxon>Dikarya</taxon>
        <taxon>Ascomycota</taxon>
        <taxon>Pezizomycotina</taxon>
        <taxon>Leotiomycetes</taxon>
        <taxon>Helotiales</taxon>
        <taxon>Hyaloscyphaceae</taxon>
        <taxon>Hyaloscypha</taxon>
        <taxon>Hyaloscypha variabilis</taxon>
    </lineage>
</organism>
<dbReference type="EMBL" id="KZ613952">
    <property type="protein sequence ID" value="PMD35548.1"/>
    <property type="molecule type" value="Genomic_DNA"/>
</dbReference>
<dbReference type="Proteomes" id="UP000235786">
    <property type="component" value="Unassembled WGS sequence"/>
</dbReference>
<reference evidence="1 2" key="1">
    <citation type="submission" date="2016-04" db="EMBL/GenBank/DDBJ databases">
        <title>A degradative enzymes factory behind the ericoid mycorrhizal symbiosis.</title>
        <authorList>
            <consortium name="DOE Joint Genome Institute"/>
            <person name="Martino E."/>
            <person name="Morin E."/>
            <person name="Grelet G."/>
            <person name="Kuo A."/>
            <person name="Kohler A."/>
            <person name="Daghino S."/>
            <person name="Barry K."/>
            <person name="Choi C."/>
            <person name="Cichocki N."/>
            <person name="Clum A."/>
            <person name="Copeland A."/>
            <person name="Hainaut M."/>
            <person name="Haridas S."/>
            <person name="Labutti K."/>
            <person name="Lindquist E."/>
            <person name="Lipzen A."/>
            <person name="Khouja H.-R."/>
            <person name="Murat C."/>
            <person name="Ohm R."/>
            <person name="Olson A."/>
            <person name="Spatafora J."/>
            <person name="Veneault-Fourrey C."/>
            <person name="Henrissat B."/>
            <person name="Grigoriev I."/>
            <person name="Martin F."/>
            <person name="Perotto S."/>
        </authorList>
    </citation>
    <scope>NUCLEOTIDE SEQUENCE [LARGE SCALE GENOMIC DNA]</scope>
    <source>
        <strain evidence="1 2">F</strain>
    </source>
</reference>
<sequence>MREHSCVIRSERPVEAFFVTWKQRRNMKDSPSRMCATFSCMEGLYARLYDPMKSRGPDVERSPDDEVVASKVARTSNSAQALHSLIQTLVAVASHIIVGIGTTDDVLRALSFRPAV</sequence>
<name>A0A2J6RAK2_HYAVF</name>
<proteinExistence type="predicted"/>